<dbReference type="CDD" id="cd06261">
    <property type="entry name" value="TM_PBP2"/>
    <property type="match status" value="1"/>
</dbReference>
<comment type="caution">
    <text evidence="8">The sequence shown here is derived from an EMBL/GenBank/DDBJ whole genome shotgun (WGS) entry which is preliminary data.</text>
</comment>
<dbReference type="Pfam" id="PF00528">
    <property type="entry name" value="BPD_transp_1"/>
    <property type="match status" value="1"/>
</dbReference>
<evidence type="ECO:0000313" key="9">
    <source>
        <dbReference type="Proteomes" id="UP000011571"/>
    </source>
</evidence>
<reference evidence="8 9" key="1">
    <citation type="journal article" date="2014" name="PLoS Genet.">
        <title>Phylogenetically driven sequencing of extremely halophilic archaea reveals strategies for static and dynamic osmo-response.</title>
        <authorList>
            <person name="Becker E.A."/>
            <person name="Seitzer P.M."/>
            <person name="Tritt A."/>
            <person name="Larsen D."/>
            <person name="Krusor M."/>
            <person name="Yao A.I."/>
            <person name="Wu D."/>
            <person name="Madern D."/>
            <person name="Eisen J.A."/>
            <person name="Darling A.E."/>
            <person name="Facciotti M.T."/>
        </authorList>
    </citation>
    <scope>NUCLEOTIDE SEQUENCE [LARGE SCALE GENOMIC DNA]</scope>
    <source>
        <strain evidence="9">ATCC 33959 / DSM 4427 / JCM 8863 / NBRC 102184 / NCIMB 2188 / Ma 2.38</strain>
    </source>
</reference>
<feature type="transmembrane region" description="Helical" evidence="5">
    <location>
        <begin position="126"/>
        <end position="147"/>
    </location>
</feature>
<evidence type="ECO:0000256" key="2">
    <source>
        <dbReference type="ARBA" id="ARBA00022692"/>
    </source>
</evidence>
<feature type="transmembrane region" description="Helical" evidence="5">
    <location>
        <begin position="66"/>
        <end position="85"/>
    </location>
</feature>
<feature type="region of interest" description="Disordered" evidence="6">
    <location>
        <begin position="1"/>
        <end position="29"/>
    </location>
</feature>
<dbReference type="PANTHER" id="PTHR42729:SF1">
    <property type="entry name" value="OLIGO_DIPEPTIDE TRANSPORT, PERMEASE PROTEIN (DPPC-2)"/>
    <property type="match status" value="1"/>
</dbReference>
<keyword evidence="4 5" id="KW-0472">Membrane</keyword>
<organism evidence="8 9">
    <name type="scientific">Haloferax gibbonsii (strain ATCC 33959 / DSM 4427 / JCM 8863 / NBRC 102184 / NCIMB 2188 / Ma 2.38)</name>
    <dbReference type="NCBI Taxonomy" id="1227459"/>
    <lineage>
        <taxon>Archaea</taxon>
        <taxon>Methanobacteriati</taxon>
        <taxon>Methanobacteriota</taxon>
        <taxon>Stenosarchaea group</taxon>
        <taxon>Halobacteria</taxon>
        <taxon>Halobacteriales</taxon>
        <taxon>Haloferacaceae</taxon>
        <taxon>Haloferax</taxon>
    </lineage>
</organism>
<dbReference type="EMBL" id="AOLJ01000027">
    <property type="protein sequence ID" value="ELZ76305.1"/>
    <property type="molecule type" value="Genomic_DNA"/>
</dbReference>
<dbReference type="PATRIC" id="fig|1227459.3.peg.3633"/>
<dbReference type="InterPro" id="IPR000515">
    <property type="entry name" value="MetI-like"/>
</dbReference>
<comment type="subcellular location">
    <subcellularLocation>
        <location evidence="5">Cell membrane</location>
        <topology evidence="5">Multi-pass membrane protein</topology>
    </subcellularLocation>
    <subcellularLocation>
        <location evidence="1">Membrane</location>
        <topology evidence="1">Multi-pass membrane protein</topology>
    </subcellularLocation>
</comment>
<evidence type="ECO:0000256" key="5">
    <source>
        <dbReference type="RuleBase" id="RU363032"/>
    </source>
</evidence>
<dbReference type="Proteomes" id="UP000011571">
    <property type="component" value="Unassembled WGS sequence"/>
</dbReference>
<dbReference type="PANTHER" id="PTHR42729">
    <property type="entry name" value="OLIGO/DIPEPTIDE TRANSPORT, PERMEASE PROTEIN (DPPC-2)"/>
    <property type="match status" value="1"/>
</dbReference>
<keyword evidence="9" id="KW-1185">Reference proteome</keyword>
<feature type="compositionally biased region" description="Basic and acidic residues" evidence="6">
    <location>
        <begin position="1"/>
        <end position="16"/>
    </location>
</feature>
<feature type="transmembrane region" description="Helical" evidence="5">
    <location>
        <begin position="159"/>
        <end position="183"/>
    </location>
</feature>
<protein>
    <submittedName>
        <fullName evidence="8">Binding-protein-dependent transporters inner membrane component</fullName>
    </submittedName>
</protein>
<proteinExistence type="inferred from homology"/>
<comment type="similarity">
    <text evidence="5">Belongs to the binding-protein-dependent transport system permease family.</text>
</comment>
<evidence type="ECO:0000256" key="6">
    <source>
        <dbReference type="SAM" id="MobiDB-lite"/>
    </source>
</evidence>
<feature type="domain" description="ABC transmembrane type-1" evidence="7">
    <location>
        <begin position="124"/>
        <end position="308"/>
    </location>
</feature>
<evidence type="ECO:0000256" key="3">
    <source>
        <dbReference type="ARBA" id="ARBA00022989"/>
    </source>
</evidence>
<dbReference type="GO" id="GO:0055085">
    <property type="term" value="P:transmembrane transport"/>
    <property type="evidence" value="ECO:0007669"/>
    <property type="project" value="InterPro"/>
</dbReference>
<evidence type="ECO:0000259" key="7">
    <source>
        <dbReference type="PROSITE" id="PS50928"/>
    </source>
</evidence>
<keyword evidence="2 5" id="KW-0812">Transmembrane</keyword>
<evidence type="ECO:0000256" key="1">
    <source>
        <dbReference type="ARBA" id="ARBA00004141"/>
    </source>
</evidence>
<dbReference type="GO" id="GO:0005886">
    <property type="term" value="C:plasma membrane"/>
    <property type="evidence" value="ECO:0007669"/>
    <property type="project" value="UniProtKB-SubCell"/>
</dbReference>
<sequence length="338" mass="36659">MATVKRTDDRALHESSDTAQTDGGTPEIPLTSVSAEEVTRTDRLEDYLAQRYETFLLAWSDWRFKLGLLVVVTFVLMGTAGVMLVPKPAYSDGGKWDAPFAGTENLFGTNQFGQDILAMLIHATPAMLLMIIGGAVFATGIGALVGIVSGYKGGRLDEVLMTISDTAMMLPGLPLIIVIGAIWEPTNPFIVGILVSINAWAGTARGLRSQVLTIREESYVEASRVMGVSTPSILRKDITPQLLPLILVNFVMSGRGVIFNSVALYFLGVLPVQNVNWGVMLQQAYEAGAVTSPTLFYTILFPLLTIVILSWGMIMLSQGLDRVVNVRVRARHEGGPQE</sequence>
<gene>
    <name evidence="8" type="ORF">C454_18449</name>
</gene>
<keyword evidence="5" id="KW-0813">Transport</keyword>
<dbReference type="AlphaFoldDB" id="M0GVQ4"/>
<feature type="transmembrane region" description="Helical" evidence="5">
    <location>
        <begin position="295"/>
        <end position="317"/>
    </location>
</feature>
<evidence type="ECO:0000313" key="8">
    <source>
        <dbReference type="EMBL" id="ELZ76305.1"/>
    </source>
</evidence>
<dbReference type="PROSITE" id="PS50928">
    <property type="entry name" value="ABC_TM1"/>
    <property type="match status" value="1"/>
</dbReference>
<dbReference type="SUPFAM" id="SSF161098">
    <property type="entry name" value="MetI-like"/>
    <property type="match status" value="1"/>
</dbReference>
<dbReference type="InterPro" id="IPR035906">
    <property type="entry name" value="MetI-like_sf"/>
</dbReference>
<dbReference type="Gene3D" id="1.10.3720.10">
    <property type="entry name" value="MetI-like"/>
    <property type="match status" value="1"/>
</dbReference>
<accession>M0GVQ4</accession>
<evidence type="ECO:0000256" key="4">
    <source>
        <dbReference type="ARBA" id="ARBA00023136"/>
    </source>
</evidence>
<keyword evidence="3 5" id="KW-1133">Transmembrane helix</keyword>
<name>M0GVQ4_HALGM</name>
<feature type="transmembrane region" description="Helical" evidence="5">
    <location>
        <begin position="189"/>
        <end position="207"/>
    </location>
</feature>